<evidence type="ECO:0000256" key="1">
    <source>
        <dbReference type="ARBA" id="ARBA00004651"/>
    </source>
</evidence>
<keyword evidence="3 6" id="KW-0812">Transmembrane</keyword>
<evidence type="ECO:0000313" key="10">
    <source>
        <dbReference type="Proteomes" id="UP000276603"/>
    </source>
</evidence>
<feature type="domain" description="ABC3 transporter permease C-terminal" evidence="7">
    <location>
        <begin position="688"/>
        <end position="801"/>
    </location>
</feature>
<evidence type="ECO:0000259" key="7">
    <source>
        <dbReference type="Pfam" id="PF02687"/>
    </source>
</evidence>
<keyword evidence="5 6" id="KW-0472">Membrane</keyword>
<dbReference type="Pfam" id="PF02687">
    <property type="entry name" value="FtsX"/>
    <property type="match status" value="2"/>
</dbReference>
<keyword evidence="2" id="KW-1003">Cell membrane</keyword>
<evidence type="ECO:0000256" key="5">
    <source>
        <dbReference type="ARBA" id="ARBA00023136"/>
    </source>
</evidence>
<feature type="transmembrane region" description="Helical" evidence="6">
    <location>
        <begin position="771"/>
        <end position="791"/>
    </location>
</feature>
<dbReference type="GO" id="GO:0022857">
    <property type="term" value="F:transmembrane transporter activity"/>
    <property type="evidence" value="ECO:0007669"/>
    <property type="project" value="TreeGrafter"/>
</dbReference>
<comment type="subcellular location">
    <subcellularLocation>
        <location evidence="1">Cell membrane</location>
        <topology evidence="1">Multi-pass membrane protein</topology>
    </subcellularLocation>
</comment>
<keyword evidence="10" id="KW-1185">Reference proteome</keyword>
<evidence type="ECO:0000256" key="6">
    <source>
        <dbReference type="SAM" id="Phobius"/>
    </source>
</evidence>
<evidence type="ECO:0000256" key="4">
    <source>
        <dbReference type="ARBA" id="ARBA00022989"/>
    </source>
</evidence>
<evidence type="ECO:0000313" key="9">
    <source>
        <dbReference type="EMBL" id="RKN74944.1"/>
    </source>
</evidence>
<feature type="transmembrane region" description="Helical" evidence="6">
    <location>
        <begin position="342"/>
        <end position="371"/>
    </location>
</feature>
<dbReference type="GO" id="GO:0005886">
    <property type="term" value="C:plasma membrane"/>
    <property type="evidence" value="ECO:0007669"/>
    <property type="project" value="UniProtKB-SubCell"/>
</dbReference>
<gene>
    <name evidence="9" type="ORF">D7Z94_25480</name>
</gene>
<feature type="domain" description="MacB-like periplasmic core" evidence="8">
    <location>
        <begin position="497"/>
        <end position="628"/>
    </location>
</feature>
<evidence type="ECO:0000259" key="8">
    <source>
        <dbReference type="Pfam" id="PF12704"/>
    </source>
</evidence>
<feature type="transmembrane region" description="Helical" evidence="6">
    <location>
        <begin position="684"/>
        <end position="709"/>
    </location>
</feature>
<dbReference type="Proteomes" id="UP000276603">
    <property type="component" value="Unassembled WGS sequence"/>
</dbReference>
<dbReference type="EMBL" id="RBCJ01000010">
    <property type="protein sequence ID" value="RKN74944.1"/>
    <property type="molecule type" value="Genomic_DNA"/>
</dbReference>
<feature type="domain" description="MacB-like periplasmic core" evidence="8">
    <location>
        <begin position="22"/>
        <end position="234"/>
    </location>
</feature>
<dbReference type="AlphaFoldDB" id="A0A3B0BRD6"/>
<accession>A0A3B0BRD6</accession>
<dbReference type="PANTHER" id="PTHR30572">
    <property type="entry name" value="MEMBRANE COMPONENT OF TRANSPORTER-RELATED"/>
    <property type="match status" value="1"/>
</dbReference>
<evidence type="ECO:0000256" key="3">
    <source>
        <dbReference type="ARBA" id="ARBA00022692"/>
    </source>
</evidence>
<feature type="transmembrane region" description="Helical" evidence="6">
    <location>
        <begin position="20"/>
        <end position="42"/>
    </location>
</feature>
<organism evidence="9 10">
    <name type="scientific">Ulvibacterium marinum</name>
    <dbReference type="NCBI Taxonomy" id="2419782"/>
    <lineage>
        <taxon>Bacteria</taxon>
        <taxon>Pseudomonadati</taxon>
        <taxon>Bacteroidota</taxon>
        <taxon>Flavobacteriia</taxon>
        <taxon>Flavobacteriales</taxon>
        <taxon>Flavobacteriaceae</taxon>
        <taxon>Ulvibacterium</taxon>
    </lineage>
</organism>
<dbReference type="RefSeq" id="WP_120714494.1">
    <property type="nucleotide sequence ID" value="NZ_RBCJ01000010.1"/>
</dbReference>
<dbReference type="InterPro" id="IPR025857">
    <property type="entry name" value="MacB_PCD"/>
</dbReference>
<protein>
    <submittedName>
        <fullName evidence="9">FtsX-like permease family protein</fullName>
    </submittedName>
</protein>
<reference evidence="9 10" key="1">
    <citation type="submission" date="2018-10" db="EMBL/GenBank/DDBJ databases">
        <title>Ulvibacterium marinum gen. nov., sp. nov., a novel marine bacterium of the family Flavobacteriaceae, isolated from a culture of the green alga Ulva prolifera.</title>
        <authorList>
            <person name="Zhang Z."/>
        </authorList>
    </citation>
    <scope>NUCLEOTIDE SEQUENCE [LARGE SCALE GENOMIC DNA]</scope>
    <source>
        <strain evidence="9 10">CCMM003</strain>
    </source>
</reference>
<dbReference type="PANTHER" id="PTHR30572:SF18">
    <property type="entry name" value="ABC-TYPE MACROLIDE FAMILY EXPORT SYSTEM PERMEASE COMPONENT 2"/>
    <property type="match status" value="1"/>
</dbReference>
<feature type="transmembrane region" description="Helical" evidence="6">
    <location>
        <begin position="391"/>
        <end position="413"/>
    </location>
</feature>
<proteinExistence type="predicted"/>
<dbReference type="OrthoDB" id="8740261at2"/>
<feature type="transmembrane region" description="Helical" evidence="6">
    <location>
        <begin position="434"/>
        <end position="457"/>
    </location>
</feature>
<dbReference type="InterPro" id="IPR050250">
    <property type="entry name" value="Macrolide_Exporter_MacB"/>
</dbReference>
<evidence type="ECO:0000256" key="2">
    <source>
        <dbReference type="ARBA" id="ARBA00022475"/>
    </source>
</evidence>
<dbReference type="InterPro" id="IPR003838">
    <property type="entry name" value="ABC3_permease_C"/>
</dbReference>
<sequence length="808" mass="90137">MIKNHLKIAWRNILKNKALFSINIAGLAMGIATSFIILLFIFDELSYDRYNEKADQIVRVVFRGKINGEIVKEAVTPGPTAATLQQEFPEVVMGTRLKDGGIRKISYNKVAYRDNKFAYVDPNFFSVFTLPFISGNAMTALKEPNTMVITKEQAVKYFGNEDPIGRTLDMEESGQQFKITGVIDNIPDNSHFHFDLFASMEGLDHAKEIIWLGSSYYNFLLLKEGYDFKELERKLPGIIEKYVGPQITQATGMSLSDFKEKGNEVGFFLQPLTDIHLYSDFVGRSEIEEGGDIKTVYIFGIIALFILLVACINFINLSTAGASKRAKEVGIKKVLGSNKKQLIFQFLTESLIATFLAMFLATVLVVLSLPWFNGLSDKTLLPSIFLNVQGIGLLLIIGLVVSILAGSYPAFFLSSFKPIAALKNRFIGSGNDKGLRNGLVVFQFVISAGLIVATLVVNRQMSFIQDKNVGYNKEQMLVLRDSGLLGEQENSFKEQLLNDPRVDNVTMSGFVPAGPTYDSAASLYPDGQPDAIRRTVVYEIDERYIPTMGMELVAGRNFSEDYGTESSNVILNETLVKIFGLKDNAIGQTITVASDNEGGTEDLTVIGVVKDFHFKSFYNMVDPLIMLNRPNSGLIVRAATSDMAGLISNTEKLWQKFNGEEPFDYALLDELYNQTYLKEQKIGVILRIFALLTIFVACLGLFGLVTFTAQQRFKEIGIRKVLGSSASQIVSLLAKDFLKLVMISMIIAFPLGYYLMSKWLQDFAYRIEIKWWIFALAGLITMLIAFLTISYRSIKVANASPVKSLRAE</sequence>
<feature type="transmembrane region" description="Helical" evidence="6">
    <location>
        <begin position="296"/>
        <end position="317"/>
    </location>
</feature>
<keyword evidence="4 6" id="KW-1133">Transmembrane helix</keyword>
<feature type="domain" description="ABC3 transporter permease C-terminal" evidence="7">
    <location>
        <begin position="301"/>
        <end position="416"/>
    </location>
</feature>
<name>A0A3B0BRD6_9FLAO</name>
<comment type="caution">
    <text evidence="9">The sequence shown here is derived from an EMBL/GenBank/DDBJ whole genome shotgun (WGS) entry which is preliminary data.</text>
</comment>
<feature type="transmembrane region" description="Helical" evidence="6">
    <location>
        <begin position="737"/>
        <end position="756"/>
    </location>
</feature>
<dbReference type="Pfam" id="PF12704">
    <property type="entry name" value="MacB_PCD"/>
    <property type="match status" value="2"/>
</dbReference>